<dbReference type="InterPro" id="IPR009362">
    <property type="entry name" value="YhcG_C"/>
</dbReference>
<gene>
    <name evidence="3" type="ORF">C5O25_12235</name>
</gene>
<dbReference type="PANTHER" id="PTHR30547">
    <property type="entry name" value="UNCHARACTERIZED PROTEIN YHCG-RELATED"/>
    <property type="match status" value="1"/>
</dbReference>
<dbReference type="AlphaFoldDB" id="A0A2V1IV25"/>
<dbReference type="InterPro" id="IPR041527">
    <property type="entry name" value="YhcG_N"/>
</dbReference>
<keyword evidence="4" id="KW-1185">Reference proteome</keyword>
<dbReference type="Gene3D" id="3.40.1350.10">
    <property type="match status" value="1"/>
</dbReference>
<evidence type="ECO:0000313" key="3">
    <source>
        <dbReference type="EMBL" id="PWB05842.1"/>
    </source>
</evidence>
<evidence type="ECO:0000313" key="4">
    <source>
        <dbReference type="Proteomes" id="UP000244925"/>
    </source>
</evidence>
<dbReference type="GO" id="GO:0003676">
    <property type="term" value="F:nucleic acid binding"/>
    <property type="evidence" value="ECO:0007669"/>
    <property type="project" value="InterPro"/>
</dbReference>
<feature type="domain" description="YhcG N-terminal" evidence="2">
    <location>
        <begin position="21"/>
        <end position="183"/>
    </location>
</feature>
<dbReference type="InterPro" id="IPR011856">
    <property type="entry name" value="tRNA_endonuc-like_dom_sf"/>
</dbReference>
<comment type="caution">
    <text evidence="3">The sequence shown here is derived from an EMBL/GenBank/DDBJ whole genome shotgun (WGS) entry which is preliminary data.</text>
</comment>
<dbReference type="Proteomes" id="UP000244925">
    <property type="component" value="Unassembled WGS sequence"/>
</dbReference>
<name>A0A2V1IV25_9BACT</name>
<accession>A0A2V1IV25</accession>
<evidence type="ECO:0000259" key="2">
    <source>
        <dbReference type="Pfam" id="PF17761"/>
    </source>
</evidence>
<proteinExistence type="predicted"/>
<protein>
    <submittedName>
        <fullName evidence="3">DUF1016 domain-containing protein</fullName>
    </submittedName>
</protein>
<sequence>MKSELNKYDNINADDAQFISDIKAIVYTAKQKAYQAADLFQVAANWLVGRRIVEQEQHGQERAQYGKHIVELASEALTAEFGKGYSVVNIKSFRKFYLTFNNLLIGQTPSAQSGNDLTIKGQSVSAELELTKMLPSNLSWSHYERLMRIKNEDERDWYMREAAEESWSVRTLNRNIGSQYYNRLLQTPESKRGEVIDEMKRLTADYQKDRHKFLRNPVVAEFLGFSQDAAYSETNLESAIIDHLQKFILELGKGFAFVARQQRIKTDMGEYYIDLVFYNYILKCFLLIDLKSSQISYEDVGQMDMYIRMYDELKCSEGDNPTIGLLLCSETSKDLARYSILKDSKQLYAAKYLTYLPTKEELTAEIEHQKEIFALQTGKYQD</sequence>
<dbReference type="PANTHER" id="PTHR30547:SF5">
    <property type="entry name" value="NUCLEASE YHCG-RELATED"/>
    <property type="match status" value="1"/>
</dbReference>
<dbReference type="GeneID" id="93423669"/>
<dbReference type="Pfam" id="PF17761">
    <property type="entry name" value="DUF1016_N"/>
    <property type="match status" value="1"/>
</dbReference>
<organism evidence="3 4">
    <name type="scientific">Paramuribaculum intestinale</name>
    <dbReference type="NCBI Taxonomy" id="2094151"/>
    <lineage>
        <taxon>Bacteria</taxon>
        <taxon>Pseudomonadati</taxon>
        <taxon>Bacteroidota</taxon>
        <taxon>Bacteroidia</taxon>
        <taxon>Bacteroidales</taxon>
        <taxon>Muribaculaceae</taxon>
        <taxon>Paramuribaculum</taxon>
    </lineage>
</organism>
<dbReference type="Pfam" id="PF06250">
    <property type="entry name" value="YhcG_C"/>
    <property type="match status" value="1"/>
</dbReference>
<feature type="domain" description="YhcG PDDEXK nuclease" evidence="1">
    <location>
        <begin position="212"/>
        <end position="364"/>
    </location>
</feature>
<dbReference type="EMBL" id="PUBV01000051">
    <property type="protein sequence ID" value="PWB05842.1"/>
    <property type="molecule type" value="Genomic_DNA"/>
</dbReference>
<dbReference type="InterPro" id="IPR053148">
    <property type="entry name" value="PD-DEXK-like_domain"/>
</dbReference>
<reference evidence="4" key="1">
    <citation type="submission" date="2018-02" db="EMBL/GenBank/DDBJ databases">
        <authorList>
            <person name="Clavel T."/>
            <person name="Strowig T."/>
        </authorList>
    </citation>
    <scope>NUCLEOTIDE SEQUENCE [LARGE SCALE GENOMIC DNA]</scope>
    <source>
        <strain evidence="4">DSM 100764</strain>
    </source>
</reference>
<dbReference type="RefSeq" id="WP_107036998.1">
    <property type="nucleotide sequence ID" value="NZ_CP098825.1"/>
</dbReference>
<evidence type="ECO:0000259" key="1">
    <source>
        <dbReference type="Pfam" id="PF06250"/>
    </source>
</evidence>